<dbReference type="GO" id="GO:0004984">
    <property type="term" value="F:olfactory receptor activity"/>
    <property type="evidence" value="ECO:0007669"/>
    <property type="project" value="InterPro"/>
</dbReference>
<dbReference type="AlphaFoldDB" id="A0A8F2JFW1"/>
<accession>A0A8F2JFW1</accession>
<evidence type="ECO:0000256" key="5">
    <source>
        <dbReference type="ARBA" id="ARBA00022725"/>
    </source>
</evidence>
<evidence type="ECO:0000256" key="4">
    <source>
        <dbReference type="ARBA" id="ARBA00022692"/>
    </source>
</evidence>
<keyword evidence="7 10" id="KW-0472">Membrane</keyword>
<dbReference type="GO" id="GO:0005549">
    <property type="term" value="F:odorant binding"/>
    <property type="evidence" value="ECO:0007669"/>
    <property type="project" value="InterPro"/>
</dbReference>
<keyword evidence="3" id="KW-0716">Sensory transduction</keyword>
<evidence type="ECO:0000256" key="6">
    <source>
        <dbReference type="ARBA" id="ARBA00022989"/>
    </source>
</evidence>
<evidence type="ECO:0000256" key="9">
    <source>
        <dbReference type="ARBA" id="ARBA00023224"/>
    </source>
</evidence>
<evidence type="ECO:0000256" key="8">
    <source>
        <dbReference type="ARBA" id="ARBA00023170"/>
    </source>
</evidence>
<dbReference type="GO" id="GO:0007165">
    <property type="term" value="P:signal transduction"/>
    <property type="evidence" value="ECO:0007669"/>
    <property type="project" value="UniProtKB-KW"/>
</dbReference>
<evidence type="ECO:0000256" key="3">
    <source>
        <dbReference type="ARBA" id="ARBA00022606"/>
    </source>
</evidence>
<keyword evidence="2" id="KW-1003">Cell membrane</keyword>
<keyword evidence="9" id="KW-0807">Transducer</keyword>
<dbReference type="GO" id="GO:0005886">
    <property type="term" value="C:plasma membrane"/>
    <property type="evidence" value="ECO:0007669"/>
    <property type="project" value="UniProtKB-SubCell"/>
</dbReference>
<feature type="transmembrane region" description="Helical" evidence="10">
    <location>
        <begin position="26"/>
        <end position="47"/>
    </location>
</feature>
<keyword evidence="5" id="KW-0552">Olfaction</keyword>
<protein>
    <submittedName>
        <fullName evidence="11">Odorant receptor 53</fullName>
    </submittedName>
</protein>
<dbReference type="Pfam" id="PF02949">
    <property type="entry name" value="7tm_6"/>
    <property type="match status" value="1"/>
</dbReference>
<sequence length="122" mass="13538">MEFVLNSINVAAAALQIITVKTASEAVFALVFLILVVLQVFTLAWSANEINLQSTKIADAVYNSNWTDQSEEIKKIMYVILMRAQKPLELTIGPFGPINIESALLTMKGAYSFISLMMQTYT</sequence>
<keyword evidence="8 11" id="KW-0675">Receptor</keyword>
<evidence type="ECO:0000256" key="1">
    <source>
        <dbReference type="ARBA" id="ARBA00004651"/>
    </source>
</evidence>
<reference evidence="11" key="1">
    <citation type="submission" date="2020-10" db="EMBL/GenBank/DDBJ databases">
        <authorList>
            <person name="Ouyang K."/>
            <person name="Du C."/>
            <person name="Lu Y."/>
            <person name="Su X.-L."/>
            <person name="Bai J.-G."/>
            <person name="Huang S.-T."/>
            <person name="Yu K.-C."/>
            <person name="Mi X."/>
            <person name="Wang H.-J."/>
            <person name="Wang Y.-F."/>
            <person name="Bian J.-N."/>
            <person name="Zhao P."/>
        </authorList>
    </citation>
    <scope>NUCLEOTIDE SEQUENCE</scope>
</reference>
<keyword evidence="4 10" id="KW-0812">Transmembrane</keyword>
<dbReference type="PANTHER" id="PTHR21137">
    <property type="entry name" value="ODORANT RECEPTOR"/>
    <property type="match status" value="1"/>
</dbReference>
<organism evidence="11">
    <name type="scientific">Eucryptorrhynchus scrobiculatus</name>
    <name type="common">Snout weevil</name>
    <name type="synonym">Eucryptorrhynchus chinensis</name>
    <dbReference type="NCBI Taxonomy" id="1552824"/>
    <lineage>
        <taxon>Eukaryota</taxon>
        <taxon>Metazoa</taxon>
        <taxon>Ecdysozoa</taxon>
        <taxon>Arthropoda</taxon>
        <taxon>Hexapoda</taxon>
        <taxon>Insecta</taxon>
        <taxon>Pterygota</taxon>
        <taxon>Neoptera</taxon>
        <taxon>Endopterygota</taxon>
        <taxon>Coleoptera</taxon>
        <taxon>Polyphaga</taxon>
        <taxon>Cucujiformia</taxon>
        <taxon>Curculionidae</taxon>
        <taxon>Cryptorhynchinae</taxon>
        <taxon>Eucryptorrhynchus</taxon>
    </lineage>
</organism>
<name>A0A8F2JFW1_EUCSC</name>
<evidence type="ECO:0000256" key="7">
    <source>
        <dbReference type="ARBA" id="ARBA00023136"/>
    </source>
</evidence>
<dbReference type="PANTHER" id="PTHR21137:SF35">
    <property type="entry name" value="ODORANT RECEPTOR 19A-RELATED"/>
    <property type="match status" value="1"/>
</dbReference>
<evidence type="ECO:0000256" key="2">
    <source>
        <dbReference type="ARBA" id="ARBA00022475"/>
    </source>
</evidence>
<dbReference type="EMBL" id="MW170370">
    <property type="protein sequence ID" value="QWT83552.1"/>
    <property type="molecule type" value="mRNA"/>
</dbReference>
<keyword evidence="6 10" id="KW-1133">Transmembrane helix</keyword>
<comment type="subcellular location">
    <subcellularLocation>
        <location evidence="1">Cell membrane</location>
        <topology evidence="1">Multi-pass membrane protein</topology>
    </subcellularLocation>
</comment>
<evidence type="ECO:0000313" key="11">
    <source>
        <dbReference type="EMBL" id="QWT83552.1"/>
    </source>
</evidence>
<evidence type="ECO:0000256" key="10">
    <source>
        <dbReference type="SAM" id="Phobius"/>
    </source>
</evidence>
<dbReference type="InterPro" id="IPR004117">
    <property type="entry name" value="7tm6_olfct_rcpt"/>
</dbReference>
<proteinExistence type="evidence at transcript level"/>